<protein>
    <recommendedName>
        <fullName evidence="14 15">ATP synthase F(0) complex subunit e, mitochondrial</fullName>
    </recommendedName>
</protein>
<dbReference type="InterPro" id="IPR008386">
    <property type="entry name" value="ATP_synth_F0_esu_mt"/>
</dbReference>
<evidence type="ECO:0000256" key="12">
    <source>
        <dbReference type="ARBA" id="ARBA00057306"/>
    </source>
</evidence>
<keyword evidence="5 15" id="KW-0375">Hydrogen ion transport</keyword>
<dbReference type="GO" id="GO:0015078">
    <property type="term" value="F:proton transmembrane transporter activity"/>
    <property type="evidence" value="ECO:0007669"/>
    <property type="project" value="InterPro"/>
</dbReference>
<evidence type="ECO:0000256" key="3">
    <source>
        <dbReference type="ARBA" id="ARBA00022448"/>
    </source>
</evidence>
<comment type="subcellular location">
    <subcellularLocation>
        <location evidence="1 15">Mitochondrion inner membrane</location>
    </subcellularLocation>
</comment>
<keyword evidence="9 15" id="KW-0496">Mitochondrion</keyword>
<evidence type="ECO:0000256" key="7">
    <source>
        <dbReference type="ARBA" id="ARBA00022990"/>
    </source>
</evidence>
<dbReference type="GO" id="GO:0045259">
    <property type="term" value="C:proton-transporting ATP synthase complex"/>
    <property type="evidence" value="ECO:0007669"/>
    <property type="project" value="UniProtKB-UniRule"/>
</dbReference>
<feature type="compositionally biased region" description="Basic and acidic residues" evidence="16">
    <location>
        <begin position="53"/>
        <end position="82"/>
    </location>
</feature>
<evidence type="ECO:0000256" key="15">
    <source>
        <dbReference type="RuleBase" id="RU367005"/>
    </source>
</evidence>
<evidence type="ECO:0000256" key="6">
    <source>
        <dbReference type="ARBA" id="ARBA00022792"/>
    </source>
</evidence>
<evidence type="ECO:0000256" key="10">
    <source>
        <dbReference type="ARBA" id="ARBA00023136"/>
    </source>
</evidence>
<reference evidence="17" key="1">
    <citation type="journal article" date="2015" name="Sci. Rep.">
        <title>Tissue- and time-dependent transcription in Ixodes ricinus salivary glands and midguts when blood feeding on the vertebrate host.</title>
        <authorList>
            <person name="Kotsyfakis M."/>
            <person name="Schwarz A."/>
            <person name="Erhart J."/>
            <person name="Ribeiro J.M."/>
        </authorList>
    </citation>
    <scope>NUCLEOTIDE SEQUENCE</scope>
    <source>
        <tissue evidence="17">Salivary gland and midgut</tissue>
    </source>
</reference>
<feature type="region of interest" description="Disordered" evidence="16">
    <location>
        <begin position="53"/>
        <end position="93"/>
    </location>
</feature>
<comment type="function">
    <text evidence="12 15">Subunit e, of the mitochondrial membrane ATP synthase complex (F(1)F(0) ATP synthase or Complex V) that produces ATP from ADP in the presence of a proton gradient across the membrane which is generated by electron transport complexes of the respiratory chain. ATP synthase complex consist of a soluble F(1) head domain - the catalytic core - and a membrane F(1) domain - the membrane proton channel. These two domains are linked by a central stalk rotating inside the F(1) region and a stationary peripheral stalk. During catalysis, ATP synthesis in the catalytic domain of F(1) is coupled via a rotary mechanism of the central stalk subunits to proton translocation. In vivo, can only synthesize ATP although its ATP hydrolase activity can be activated artificially in vitro. Part of the complex F(0) domain.</text>
</comment>
<evidence type="ECO:0000256" key="14">
    <source>
        <dbReference type="ARBA" id="ARBA00074682"/>
    </source>
</evidence>
<evidence type="ECO:0000256" key="2">
    <source>
        <dbReference type="ARBA" id="ARBA00007333"/>
    </source>
</evidence>
<keyword evidence="6 15" id="KW-0999">Mitochondrion inner membrane</keyword>
<accession>V5IFE7</accession>
<comment type="subunit">
    <text evidence="13">Component of the ATP synthase complex composed at least of ATP5F1A/subunit alpha, ATP5F1B/subunit beta, ATP5MC1/subunit c (homooctomer), MT-ATP6/subunit a, MT-ATP8/subunit 8, ATP5ME/subunit e, ATP5MF/subunit f, ATP5MG/subunit g, ATP5MK/subunit k, ATP5MJ/subunit j, ATP5F1C/subunit gamma, ATP5F1D/subunit delta, ATP5F1E/subunit epsilon, ATP5PF/subunit F6, ATP5PB/subunit b, ATP5PD/subunit d, ATP5PO/subunit OSCP. ATP synthase complex consists of a soluble F(1) head domain (subunits alpha(3) and beta(3)) - the catalytic core - and a membrane F(0) domain - the membrane proton channel (subunits c, a, 8, e, f, g, k and j). These two domains are linked by a central stalk (subunits gamma, delta, and epsilon) rotating inside the F1 region and a stationary peripheral stalk (subunits F6, b, d, and OSCP).</text>
</comment>
<sequence length="93" mass="10943">MVELAPPVAVSPFIRACRWGALTAGVFYGAYHFRRLSRKETKLREYEAQQMELMREKREEEKKEEKQEEGNRLDPGLKDNRTPRIPRTLASHL</sequence>
<evidence type="ECO:0000256" key="13">
    <source>
        <dbReference type="ARBA" id="ARBA00064647"/>
    </source>
</evidence>
<dbReference type="PANTHER" id="PTHR12427">
    <property type="entry name" value="ATP SYNTHASE E CHAIN, MITOCHONDRIAL"/>
    <property type="match status" value="1"/>
</dbReference>
<comment type="similarity">
    <text evidence="2 15">Belongs to the ATPase e subunit family.</text>
</comment>
<comment type="subunit">
    <text evidence="15">F-type ATPases have 2 components, CF(1) - the catalytic core - and CF(0) - the membrane proton channel. CF(1) and CF(0) have multiple subunits.</text>
</comment>
<evidence type="ECO:0000256" key="4">
    <source>
        <dbReference type="ARBA" id="ARBA00022547"/>
    </source>
</evidence>
<keyword evidence="7" id="KW-0007">Acetylation</keyword>
<keyword evidence="10" id="KW-0472">Membrane</keyword>
<evidence type="ECO:0000256" key="5">
    <source>
        <dbReference type="ARBA" id="ARBA00022781"/>
    </source>
</evidence>
<keyword evidence="11 15" id="KW-0066">ATP synthesis</keyword>
<keyword evidence="3 15" id="KW-0813">Transport</keyword>
<dbReference type="EMBL" id="GANP01008567">
    <property type="protein sequence ID" value="JAB75901.1"/>
    <property type="molecule type" value="mRNA"/>
</dbReference>
<keyword evidence="4 15" id="KW-0138">CF(0)</keyword>
<dbReference type="AlphaFoldDB" id="V5IFE7"/>
<evidence type="ECO:0000256" key="8">
    <source>
        <dbReference type="ARBA" id="ARBA00023065"/>
    </source>
</evidence>
<proteinExistence type="evidence at transcript level"/>
<keyword evidence="8 15" id="KW-0406">Ion transport</keyword>
<evidence type="ECO:0000256" key="1">
    <source>
        <dbReference type="ARBA" id="ARBA00004273"/>
    </source>
</evidence>
<evidence type="ECO:0000313" key="17">
    <source>
        <dbReference type="EMBL" id="JAB75901.1"/>
    </source>
</evidence>
<dbReference type="PANTHER" id="PTHR12427:SF1">
    <property type="entry name" value="ATP SYNTHASE SUBUNIT E, MITOCHONDRIAL"/>
    <property type="match status" value="1"/>
</dbReference>
<evidence type="ECO:0000256" key="16">
    <source>
        <dbReference type="SAM" id="MobiDB-lite"/>
    </source>
</evidence>
<name>V5IFE7_IXORI</name>
<dbReference type="GO" id="GO:0015986">
    <property type="term" value="P:proton motive force-driven ATP synthesis"/>
    <property type="evidence" value="ECO:0007669"/>
    <property type="project" value="InterPro"/>
</dbReference>
<evidence type="ECO:0000256" key="9">
    <source>
        <dbReference type="ARBA" id="ARBA00023128"/>
    </source>
</evidence>
<organism evidence="17">
    <name type="scientific">Ixodes ricinus</name>
    <name type="common">Common tick</name>
    <name type="synonym">Acarus ricinus</name>
    <dbReference type="NCBI Taxonomy" id="34613"/>
    <lineage>
        <taxon>Eukaryota</taxon>
        <taxon>Metazoa</taxon>
        <taxon>Ecdysozoa</taxon>
        <taxon>Arthropoda</taxon>
        <taxon>Chelicerata</taxon>
        <taxon>Arachnida</taxon>
        <taxon>Acari</taxon>
        <taxon>Parasitiformes</taxon>
        <taxon>Ixodida</taxon>
        <taxon>Ixodoidea</taxon>
        <taxon>Ixodidae</taxon>
        <taxon>Ixodinae</taxon>
        <taxon>Ixodes</taxon>
    </lineage>
</organism>
<evidence type="ECO:0000256" key="11">
    <source>
        <dbReference type="ARBA" id="ARBA00023310"/>
    </source>
</evidence>
<dbReference type="GO" id="GO:0005743">
    <property type="term" value="C:mitochondrial inner membrane"/>
    <property type="evidence" value="ECO:0007669"/>
    <property type="project" value="UniProtKB-SubCell"/>
</dbReference>
<dbReference type="Pfam" id="PF05680">
    <property type="entry name" value="ATP-synt_E"/>
    <property type="match status" value="1"/>
</dbReference>